<feature type="compositionally biased region" description="Polar residues" evidence="1">
    <location>
        <begin position="48"/>
        <end position="58"/>
    </location>
</feature>
<evidence type="ECO:0000256" key="1">
    <source>
        <dbReference type="SAM" id="MobiDB-lite"/>
    </source>
</evidence>
<organism evidence="2 3">
    <name type="scientific">Geomesophilobacter sediminis</name>
    <dbReference type="NCBI Taxonomy" id="2798584"/>
    <lineage>
        <taxon>Bacteria</taxon>
        <taxon>Pseudomonadati</taxon>
        <taxon>Thermodesulfobacteriota</taxon>
        <taxon>Desulfuromonadia</taxon>
        <taxon>Geobacterales</taxon>
        <taxon>Geobacteraceae</taxon>
        <taxon>Geomesophilobacter</taxon>
    </lineage>
</organism>
<accession>A0A8J7LXH7</accession>
<evidence type="ECO:0000313" key="2">
    <source>
        <dbReference type="EMBL" id="MBJ6723106.1"/>
    </source>
</evidence>
<reference evidence="2" key="1">
    <citation type="submission" date="2020-12" db="EMBL/GenBank/DDBJ databases">
        <title>Geomonas sp. Red875, isolated from river sediment.</title>
        <authorList>
            <person name="Xu Z."/>
            <person name="Zhang Z."/>
            <person name="Masuda Y."/>
            <person name="Itoh H."/>
            <person name="Senoo K."/>
        </authorList>
    </citation>
    <scope>NUCLEOTIDE SEQUENCE</scope>
    <source>
        <strain evidence="2">Red875</strain>
    </source>
</reference>
<sequence length="76" mass="7987">MKKHPTLVAGIRTGPAKVRKSQPTHIPGVRSGNAPGGYDNSPGHLPDGTSTARRSTGINAEKRDPILPEMPNLSPP</sequence>
<dbReference type="EMBL" id="JAEMHM010000001">
    <property type="protein sequence ID" value="MBJ6723106.1"/>
    <property type="molecule type" value="Genomic_DNA"/>
</dbReference>
<proteinExistence type="predicted"/>
<comment type="caution">
    <text evidence="2">The sequence shown here is derived from an EMBL/GenBank/DDBJ whole genome shotgun (WGS) entry which is preliminary data.</text>
</comment>
<feature type="region of interest" description="Disordered" evidence="1">
    <location>
        <begin position="1"/>
        <end position="76"/>
    </location>
</feature>
<keyword evidence="3" id="KW-1185">Reference proteome</keyword>
<protein>
    <submittedName>
        <fullName evidence="2">Uncharacterized protein</fullName>
    </submittedName>
</protein>
<name>A0A8J7LXH7_9BACT</name>
<dbReference type="Proteomes" id="UP000636888">
    <property type="component" value="Unassembled WGS sequence"/>
</dbReference>
<gene>
    <name evidence="2" type="ORF">JFN93_00165</name>
</gene>
<dbReference type="AlphaFoldDB" id="A0A8J7LXH7"/>
<evidence type="ECO:0000313" key="3">
    <source>
        <dbReference type="Proteomes" id="UP000636888"/>
    </source>
</evidence>
<dbReference type="RefSeq" id="WP_199381955.1">
    <property type="nucleotide sequence ID" value="NZ_JAEMHM010000001.1"/>
</dbReference>